<dbReference type="EMBL" id="JANPWB010000009">
    <property type="protein sequence ID" value="KAJ1151241.1"/>
    <property type="molecule type" value="Genomic_DNA"/>
</dbReference>
<gene>
    <name evidence="2" type="ORF">NDU88_004025</name>
</gene>
<feature type="compositionally biased region" description="Basic residues" evidence="1">
    <location>
        <begin position="87"/>
        <end position="109"/>
    </location>
</feature>
<organism evidence="2 3">
    <name type="scientific">Pleurodeles waltl</name>
    <name type="common">Iberian ribbed newt</name>
    <dbReference type="NCBI Taxonomy" id="8319"/>
    <lineage>
        <taxon>Eukaryota</taxon>
        <taxon>Metazoa</taxon>
        <taxon>Chordata</taxon>
        <taxon>Craniata</taxon>
        <taxon>Vertebrata</taxon>
        <taxon>Euteleostomi</taxon>
        <taxon>Amphibia</taxon>
        <taxon>Batrachia</taxon>
        <taxon>Caudata</taxon>
        <taxon>Salamandroidea</taxon>
        <taxon>Salamandridae</taxon>
        <taxon>Pleurodelinae</taxon>
        <taxon>Pleurodeles</taxon>
    </lineage>
</organism>
<keyword evidence="3" id="KW-1185">Reference proteome</keyword>
<feature type="compositionally biased region" description="Basic and acidic residues" evidence="1">
    <location>
        <begin position="110"/>
        <end position="122"/>
    </location>
</feature>
<proteinExistence type="predicted"/>
<accession>A0AAV7RI90</accession>
<dbReference type="AlphaFoldDB" id="A0AAV7RI90"/>
<feature type="region of interest" description="Disordered" evidence="1">
    <location>
        <begin position="79"/>
        <end position="122"/>
    </location>
</feature>
<name>A0AAV7RI90_PLEWA</name>
<reference evidence="2" key="1">
    <citation type="journal article" date="2022" name="bioRxiv">
        <title>Sequencing and chromosome-scale assembly of the giantPleurodeles waltlgenome.</title>
        <authorList>
            <person name="Brown T."/>
            <person name="Elewa A."/>
            <person name="Iarovenko S."/>
            <person name="Subramanian E."/>
            <person name="Araus A.J."/>
            <person name="Petzold A."/>
            <person name="Susuki M."/>
            <person name="Suzuki K.-i.T."/>
            <person name="Hayashi T."/>
            <person name="Toyoda A."/>
            <person name="Oliveira C."/>
            <person name="Osipova E."/>
            <person name="Leigh N.D."/>
            <person name="Simon A."/>
            <person name="Yun M.H."/>
        </authorList>
    </citation>
    <scope>NUCLEOTIDE SEQUENCE</scope>
    <source>
        <strain evidence="2">20211129_DDA</strain>
        <tissue evidence="2">Liver</tissue>
    </source>
</reference>
<sequence length="122" mass="14051">MCGGEVMGEETCKDKQKLGLWSPRKQKIKGKSLVLRNEILPVLQYVAQVWRSAASTAKAIARMIFYFIWNSKMDTEEGGVIQDTRQGRQRSARHRYHPKGSLHVPLHKKHPEDERLNPHSAF</sequence>
<protein>
    <submittedName>
        <fullName evidence="2">Uncharacterized protein</fullName>
    </submittedName>
</protein>
<comment type="caution">
    <text evidence="2">The sequence shown here is derived from an EMBL/GenBank/DDBJ whole genome shotgun (WGS) entry which is preliminary data.</text>
</comment>
<evidence type="ECO:0000256" key="1">
    <source>
        <dbReference type="SAM" id="MobiDB-lite"/>
    </source>
</evidence>
<evidence type="ECO:0000313" key="2">
    <source>
        <dbReference type="EMBL" id="KAJ1151241.1"/>
    </source>
</evidence>
<evidence type="ECO:0000313" key="3">
    <source>
        <dbReference type="Proteomes" id="UP001066276"/>
    </source>
</evidence>
<dbReference type="Proteomes" id="UP001066276">
    <property type="component" value="Chromosome 5"/>
</dbReference>